<dbReference type="OrthoDB" id="2084754at2"/>
<reference evidence="1 2" key="1">
    <citation type="submission" date="2015-09" db="EMBL/GenBank/DDBJ databases">
        <authorList>
            <consortium name="Pathogen Informatics"/>
        </authorList>
    </citation>
    <scope>NUCLEOTIDE SEQUENCE [LARGE SCALE GENOMIC DNA]</scope>
    <source>
        <strain evidence="1 2">2789STDY5834961</strain>
    </source>
</reference>
<dbReference type="AlphaFoldDB" id="A0A173TZ73"/>
<dbReference type="EMBL" id="CYXO01000010">
    <property type="protein sequence ID" value="CUN07904.1"/>
    <property type="molecule type" value="Genomic_DNA"/>
</dbReference>
<protein>
    <submittedName>
        <fullName evidence="1">Uncharacterized protein</fullName>
    </submittedName>
</protein>
<name>A0A173TZ73_9FIRM</name>
<sequence>MTKTDYPIYAEDGSLFCKKVVDEYGEEILEGPKGKRITFRNLSAQVFNPATANKNRGKIKKAR</sequence>
<evidence type="ECO:0000313" key="1">
    <source>
        <dbReference type="EMBL" id="CUN07904.1"/>
    </source>
</evidence>
<organism evidence="1 2">
    <name type="scientific">Dorea longicatena</name>
    <dbReference type="NCBI Taxonomy" id="88431"/>
    <lineage>
        <taxon>Bacteria</taxon>
        <taxon>Bacillati</taxon>
        <taxon>Bacillota</taxon>
        <taxon>Clostridia</taxon>
        <taxon>Lachnospirales</taxon>
        <taxon>Lachnospiraceae</taxon>
        <taxon>Dorea</taxon>
    </lineage>
</organism>
<accession>A0A173TZ73</accession>
<gene>
    <name evidence="1" type="ORF">ERS852573_01824</name>
</gene>
<evidence type="ECO:0000313" key="2">
    <source>
        <dbReference type="Proteomes" id="UP000095597"/>
    </source>
</evidence>
<dbReference type="RefSeq" id="WP_055214447.1">
    <property type="nucleotide sequence ID" value="NZ_CYXO01000010.1"/>
</dbReference>
<dbReference type="Proteomes" id="UP000095597">
    <property type="component" value="Unassembled WGS sequence"/>
</dbReference>
<proteinExistence type="predicted"/>